<dbReference type="InterPro" id="IPR002110">
    <property type="entry name" value="Ankyrin_rpt"/>
</dbReference>
<dbReference type="SUPFAM" id="SSF48403">
    <property type="entry name" value="Ankyrin repeat"/>
    <property type="match status" value="1"/>
</dbReference>
<gene>
    <name evidence="1" type="ORF">NTEN_LOCUS15085</name>
</gene>
<dbReference type="Gene3D" id="1.25.40.20">
    <property type="entry name" value="Ankyrin repeat-containing domain"/>
    <property type="match status" value="1"/>
</dbReference>
<name>A0A6H5H3G4_9HEMI</name>
<reference evidence="1 2" key="1">
    <citation type="submission" date="2020-02" db="EMBL/GenBank/DDBJ databases">
        <authorList>
            <person name="Ferguson B K."/>
        </authorList>
    </citation>
    <scope>NUCLEOTIDE SEQUENCE [LARGE SCALE GENOMIC DNA]</scope>
</reference>
<organism evidence="1 2">
    <name type="scientific">Nesidiocoris tenuis</name>
    <dbReference type="NCBI Taxonomy" id="355587"/>
    <lineage>
        <taxon>Eukaryota</taxon>
        <taxon>Metazoa</taxon>
        <taxon>Ecdysozoa</taxon>
        <taxon>Arthropoda</taxon>
        <taxon>Hexapoda</taxon>
        <taxon>Insecta</taxon>
        <taxon>Pterygota</taxon>
        <taxon>Neoptera</taxon>
        <taxon>Paraneoptera</taxon>
        <taxon>Hemiptera</taxon>
        <taxon>Heteroptera</taxon>
        <taxon>Panheteroptera</taxon>
        <taxon>Cimicomorpha</taxon>
        <taxon>Miridae</taxon>
        <taxon>Dicyphina</taxon>
        <taxon>Nesidiocoris</taxon>
    </lineage>
</organism>
<proteinExistence type="predicted"/>
<dbReference type="OrthoDB" id="6625875at2759"/>
<dbReference type="EMBL" id="CADCXU010022584">
    <property type="protein sequence ID" value="CAB0010020.1"/>
    <property type="molecule type" value="Genomic_DNA"/>
</dbReference>
<sequence length="214" mass="23876">MEESLVAQEGAMALFASSSFVSKEIGRRSIRCSKHWRRLWPPAVKIPTPRLWPILLIRSVPRATPHLYIRLRSRCLHFIYVACTLKSVKAPTSKLDVQDNYNALHIAAMYSREDVVKLLLTKKGIDVYAPGGPKSQTAVHLVASRQTGTATSILRALLASAGRDIRTSKDSAFLLSKVRGLLRLSCGAKEKTDLPALHYSSLKKLYYLFTDAKI</sequence>
<keyword evidence="2" id="KW-1185">Reference proteome</keyword>
<evidence type="ECO:0000313" key="2">
    <source>
        <dbReference type="Proteomes" id="UP000479000"/>
    </source>
</evidence>
<dbReference type="Proteomes" id="UP000479000">
    <property type="component" value="Unassembled WGS sequence"/>
</dbReference>
<dbReference type="InterPro" id="IPR036770">
    <property type="entry name" value="Ankyrin_rpt-contain_sf"/>
</dbReference>
<dbReference type="SMART" id="SM00248">
    <property type="entry name" value="ANK"/>
    <property type="match status" value="2"/>
</dbReference>
<dbReference type="AlphaFoldDB" id="A0A6H5H3G4"/>
<protein>
    <submittedName>
        <fullName evidence="1">Uncharacterized protein</fullName>
    </submittedName>
</protein>
<dbReference type="Pfam" id="PF00023">
    <property type="entry name" value="Ank"/>
    <property type="match status" value="1"/>
</dbReference>
<evidence type="ECO:0000313" key="1">
    <source>
        <dbReference type="EMBL" id="CAB0010020.1"/>
    </source>
</evidence>
<accession>A0A6H5H3G4</accession>